<dbReference type="PANTHER" id="PTHR36435">
    <property type="entry name" value="SLR1288 PROTEIN"/>
    <property type="match status" value="1"/>
</dbReference>
<dbReference type="AlphaFoldDB" id="A0A6S6R3G3"/>
<organism evidence="2 3">
    <name type="scientific">Anaerocolumna cellulosilytica</name>
    <dbReference type="NCBI Taxonomy" id="433286"/>
    <lineage>
        <taxon>Bacteria</taxon>
        <taxon>Bacillati</taxon>
        <taxon>Bacillota</taxon>
        <taxon>Clostridia</taxon>
        <taxon>Lachnospirales</taxon>
        <taxon>Lachnospiraceae</taxon>
        <taxon>Anaerocolumna</taxon>
    </lineage>
</organism>
<evidence type="ECO:0000313" key="2">
    <source>
        <dbReference type="EMBL" id="BCJ96636.1"/>
    </source>
</evidence>
<accession>A0A6S6R3G3</accession>
<dbReference type="InterPro" id="IPR052710">
    <property type="entry name" value="CAAX_protease"/>
</dbReference>
<name>A0A6S6R3G3_9FIRM</name>
<dbReference type="PANTHER" id="PTHR36435:SF1">
    <property type="entry name" value="CAAX AMINO TERMINAL PROTEASE FAMILY PROTEIN"/>
    <property type="match status" value="1"/>
</dbReference>
<dbReference type="InterPro" id="IPR003675">
    <property type="entry name" value="Rce1/LyrA-like_dom"/>
</dbReference>
<proteinExistence type="predicted"/>
<sequence length="360" mass="40840">MNRVKSVNRVFFATVVLSFVGSIINSYILHYTNNYFYAVLFSQFILIVPSLVYLTINRLNVAKAIRFQKVKFSNIILIILFTYLITPLMNLINAFSMIYVKNDTANVMSSIVSKNGWLLSLFMVAFIPCIMEEAVYRGIFFNEYRKVSVLKGIFLSGFLFGIIHGNLNQFSYAFVMGIVFALLIEATGSILSTMIVHFFINGTSITLLAVYPKLFNLLESLYGKEQFDASALMESMNTQIGGMNFSDVIKTYGFTAFIATILAFVVFRTIAKNCGRWEHVIGIFSRKESNIDTMDKLEEAEENLSYSLKETDGRKRIMTVSLALGILCSVALMIYSEFISRQISEQEVDGLLTIIRVFLR</sequence>
<evidence type="ECO:0000259" key="1">
    <source>
        <dbReference type="Pfam" id="PF02517"/>
    </source>
</evidence>
<protein>
    <recommendedName>
        <fullName evidence="1">CAAX prenyl protease 2/Lysostaphin resistance protein A-like domain-containing protein</fullName>
    </recommendedName>
</protein>
<keyword evidence="3" id="KW-1185">Reference proteome</keyword>
<reference evidence="2 3" key="1">
    <citation type="journal article" date="2016" name="Int. J. Syst. Evol. Microbiol.">
        <title>Descriptions of Anaerotaenia torta gen. nov., sp. nov. and Anaerocolumna cellulosilytica gen. nov., sp. nov. isolated from a methanogenic reactor of cattle waste.</title>
        <authorList>
            <person name="Uek A."/>
            <person name="Ohtaki Y."/>
            <person name="Kaku N."/>
            <person name="Ueki K."/>
        </authorList>
    </citation>
    <scope>NUCLEOTIDE SEQUENCE [LARGE SCALE GENOMIC DNA]</scope>
    <source>
        <strain evidence="2 3">SN021</strain>
    </source>
</reference>
<dbReference type="KEGG" id="acel:acsn021_42050"/>
<dbReference type="RefSeq" id="WP_184091953.1">
    <property type="nucleotide sequence ID" value="NZ_AP023367.1"/>
</dbReference>
<dbReference type="GO" id="GO:0080120">
    <property type="term" value="P:CAAX-box protein maturation"/>
    <property type="evidence" value="ECO:0007669"/>
    <property type="project" value="UniProtKB-ARBA"/>
</dbReference>
<dbReference type="Proteomes" id="UP000515561">
    <property type="component" value="Chromosome"/>
</dbReference>
<dbReference type="Pfam" id="PF02517">
    <property type="entry name" value="Rce1-like"/>
    <property type="match status" value="1"/>
</dbReference>
<gene>
    <name evidence="2" type="ORF">acsn021_42050</name>
</gene>
<feature type="domain" description="CAAX prenyl protease 2/Lysostaphin resistance protein A-like" evidence="1">
    <location>
        <begin position="116"/>
        <end position="202"/>
    </location>
</feature>
<dbReference type="GO" id="GO:0004175">
    <property type="term" value="F:endopeptidase activity"/>
    <property type="evidence" value="ECO:0007669"/>
    <property type="project" value="UniProtKB-ARBA"/>
</dbReference>
<dbReference type="EMBL" id="AP023367">
    <property type="protein sequence ID" value="BCJ96636.1"/>
    <property type="molecule type" value="Genomic_DNA"/>
</dbReference>
<evidence type="ECO:0000313" key="3">
    <source>
        <dbReference type="Proteomes" id="UP000515561"/>
    </source>
</evidence>